<sequence length="196" mass="21766">MKKAELLKKVEASKDEDDINDLLKGTDIESTFKVEPTLDAFKAKLESDKAFKSFIDSEKDTHANKALETWKTNNLPTLINDEVLKATGKKKTPEQLKIEELERKFTEKEVEAQNLANQSKIKDLLTQSGFDPTKTIEFFNTSNVENVEASIGNFKSIIDEMVSSGVKKAIADGNYTPPGENGAGELTADDLAKMMM</sequence>
<accession>A0A1S8PH01</accession>
<dbReference type="Proteomes" id="UP000822184">
    <property type="component" value="Unassembled WGS sequence"/>
</dbReference>
<name>A0A1S8PH01_CLOBE</name>
<dbReference type="EMBL" id="JABTDW010000001">
    <property type="protein sequence ID" value="NSB15839.1"/>
    <property type="molecule type" value="Genomic_DNA"/>
</dbReference>
<dbReference type="RefSeq" id="WP_077845240.1">
    <property type="nucleotide sequence ID" value="NZ_JABSWK010000001.1"/>
</dbReference>
<organism evidence="1 2">
    <name type="scientific">Clostridium beijerinckii</name>
    <name type="common">Clostridium MP</name>
    <dbReference type="NCBI Taxonomy" id="1520"/>
    <lineage>
        <taxon>Bacteria</taxon>
        <taxon>Bacillati</taxon>
        <taxon>Bacillota</taxon>
        <taxon>Clostridia</taxon>
        <taxon>Eubacteriales</taxon>
        <taxon>Clostridiaceae</taxon>
        <taxon>Clostridium</taxon>
    </lineage>
</organism>
<dbReference type="AlphaFoldDB" id="A0A1S8PH01"/>
<gene>
    <name evidence="1" type="ORF">BCD95_004098</name>
</gene>
<evidence type="ECO:0000313" key="2">
    <source>
        <dbReference type="Proteomes" id="UP000822184"/>
    </source>
</evidence>
<reference evidence="1" key="1">
    <citation type="submission" date="2020-06" db="EMBL/GenBank/DDBJ databases">
        <title>Genomic insights into acetone-butanol-ethanol (ABE) fermentation by sequencing solventogenic clostridia strains.</title>
        <authorList>
            <person name="Brown S."/>
        </authorList>
    </citation>
    <scope>NUCLEOTIDE SEQUENCE</scope>
    <source>
        <strain evidence="1">DJ123</strain>
    </source>
</reference>
<proteinExistence type="predicted"/>
<protein>
    <submittedName>
        <fullName evidence="1">Uncharacterized protein</fullName>
    </submittedName>
</protein>
<evidence type="ECO:0000313" key="1">
    <source>
        <dbReference type="EMBL" id="NSB15839.1"/>
    </source>
</evidence>
<dbReference type="Pfam" id="PF14265">
    <property type="entry name" value="DUF4355"/>
    <property type="match status" value="1"/>
</dbReference>
<dbReference type="InterPro" id="IPR025580">
    <property type="entry name" value="Gp46"/>
</dbReference>
<comment type="caution">
    <text evidence="1">The sequence shown here is derived from an EMBL/GenBank/DDBJ whole genome shotgun (WGS) entry which is preliminary data.</text>
</comment>